<feature type="transmembrane region" description="Helical" evidence="7">
    <location>
        <begin position="322"/>
        <end position="342"/>
    </location>
</feature>
<feature type="domain" description="Major facilitator superfamily (MFS) profile" evidence="8">
    <location>
        <begin position="9"/>
        <end position="440"/>
    </location>
</feature>
<dbReference type="CDD" id="cd17321">
    <property type="entry name" value="MFS_MMR_MDR_like"/>
    <property type="match status" value="1"/>
</dbReference>
<dbReference type="InterPro" id="IPR036259">
    <property type="entry name" value="MFS_trans_sf"/>
</dbReference>
<feature type="transmembrane region" description="Helical" evidence="7">
    <location>
        <begin position="75"/>
        <end position="94"/>
    </location>
</feature>
<evidence type="ECO:0000256" key="2">
    <source>
        <dbReference type="ARBA" id="ARBA00022448"/>
    </source>
</evidence>
<dbReference type="SUPFAM" id="SSF103473">
    <property type="entry name" value="MFS general substrate transporter"/>
    <property type="match status" value="1"/>
</dbReference>
<dbReference type="EMBL" id="JBHTJA010000001">
    <property type="protein sequence ID" value="MFD0899011.1"/>
    <property type="molecule type" value="Genomic_DNA"/>
</dbReference>
<feature type="transmembrane region" description="Helical" evidence="7">
    <location>
        <begin position="163"/>
        <end position="183"/>
    </location>
</feature>
<feature type="transmembrane region" description="Helical" evidence="7">
    <location>
        <begin position="285"/>
        <end position="310"/>
    </location>
</feature>
<accession>A0ABW3EJ52</accession>
<dbReference type="Proteomes" id="UP001596972">
    <property type="component" value="Unassembled WGS sequence"/>
</dbReference>
<feature type="transmembrane region" description="Helical" evidence="7">
    <location>
        <begin position="387"/>
        <end position="407"/>
    </location>
</feature>
<dbReference type="RefSeq" id="WP_378295807.1">
    <property type="nucleotide sequence ID" value="NZ_JBHTJA010000001.1"/>
</dbReference>
<keyword evidence="5 7" id="KW-1133">Transmembrane helix</keyword>
<dbReference type="PROSITE" id="PS50850">
    <property type="entry name" value="MFS"/>
    <property type="match status" value="1"/>
</dbReference>
<feature type="transmembrane region" description="Helical" evidence="7">
    <location>
        <begin position="7"/>
        <end position="32"/>
    </location>
</feature>
<feature type="transmembrane region" description="Helical" evidence="7">
    <location>
        <begin position="44"/>
        <end position="63"/>
    </location>
</feature>
<keyword evidence="2" id="KW-0813">Transport</keyword>
<feature type="transmembrane region" description="Helical" evidence="7">
    <location>
        <begin position="258"/>
        <end position="279"/>
    </location>
</feature>
<dbReference type="Pfam" id="PF07690">
    <property type="entry name" value="MFS_1"/>
    <property type="match status" value="1"/>
</dbReference>
<keyword evidence="3" id="KW-1003">Cell membrane</keyword>
<organism evidence="9 10">
    <name type="scientific">Actinomadura sediminis</name>
    <dbReference type="NCBI Taxonomy" id="1038904"/>
    <lineage>
        <taxon>Bacteria</taxon>
        <taxon>Bacillati</taxon>
        <taxon>Actinomycetota</taxon>
        <taxon>Actinomycetes</taxon>
        <taxon>Streptosporangiales</taxon>
        <taxon>Thermomonosporaceae</taxon>
        <taxon>Actinomadura</taxon>
    </lineage>
</organism>
<evidence type="ECO:0000256" key="4">
    <source>
        <dbReference type="ARBA" id="ARBA00022692"/>
    </source>
</evidence>
<feature type="transmembrane region" description="Helical" evidence="7">
    <location>
        <begin position="195"/>
        <end position="215"/>
    </location>
</feature>
<dbReference type="InterPro" id="IPR020846">
    <property type="entry name" value="MFS_dom"/>
</dbReference>
<evidence type="ECO:0000256" key="1">
    <source>
        <dbReference type="ARBA" id="ARBA00004651"/>
    </source>
</evidence>
<dbReference type="Gene3D" id="1.20.1250.20">
    <property type="entry name" value="MFS general substrate transporter like domains"/>
    <property type="match status" value="1"/>
</dbReference>
<evidence type="ECO:0000256" key="3">
    <source>
        <dbReference type="ARBA" id="ARBA00022475"/>
    </source>
</evidence>
<keyword evidence="6 7" id="KW-0472">Membrane</keyword>
<gene>
    <name evidence="9" type="ORF">ACFQ11_01210</name>
</gene>
<dbReference type="Gene3D" id="1.20.1720.10">
    <property type="entry name" value="Multidrug resistance protein D"/>
    <property type="match status" value="1"/>
</dbReference>
<feature type="transmembrane region" description="Helical" evidence="7">
    <location>
        <begin position="133"/>
        <end position="151"/>
    </location>
</feature>
<evidence type="ECO:0000256" key="6">
    <source>
        <dbReference type="ARBA" id="ARBA00023136"/>
    </source>
</evidence>
<name>A0ABW3EJ52_9ACTN</name>
<feature type="transmembrane region" description="Helical" evidence="7">
    <location>
        <begin position="100"/>
        <end position="121"/>
    </location>
</feature>
<feature type="transmembrane region" description="Helical" evidence="7">
    <location>
        <begin position="348"/>
        <end position="367"/>
    </location>
</feature>
<evidence type="ECO:0000313" key="9">
    <source>
        <dbReference type="EMBL" id="MFD0899011.1"/>
    </source>
</evidence>
<reference evidence="10" key="1">
    <citation type="journal article" date="2019" name="Int. J. Syst. Evol. Microbiol.">
        <title>The Global Catalogue of Microorganisms (GCM) 10K type strain sequencing project: providing services to taxonomists for standard genome sequencing and annotation.</title>
        <authorList>
            <consortium name="The Broad Institute Genomics Platform"/>
            <consortium name="The Broad Institute Genome Sequencing Center for Infectious Disease"/>
            <person name="Wu L."/>
            <person name="Ma J."/>
        </authorList>
    </citation>
    <scope>NUCLEOTIDE SEQUENCE [LARGE SCALE GENOMIC DNA]</scope>
    <source>
        <strain evidence="10">JCM 31202</strain>
    </source>
</reference>
<comment type="subcellular location">
    <subcellularLocation>
        <location evidence="1">Cell membrane</location>
        <topology evidence="1">Multi-pass membrane protein</topology>
    </subcellularLocation>
</comment>
<dbReference type="InterPro" id="IPR011701">
    <property type="entry name" value="MFS"/>
</dbReference>
<keyword evidence="10" id="KW-1185">Reference proteome</keyword>
<evidence type="ECO:0000313" key="10">
    <source>
        <dbReference type="Proteomes" id="UP001596972"/>
    </source>
</evidence>
<keyword evidence="4 7" id="KW-0812">Transmembrane</keyword>
<dbReference type="PANTHER" id="PTHR42718:SF46">
    <property type="entry name" value="BLR6921 PROTEIN"/>
    <property type="match status" value="1"/>
</dbReference>
<evidence type="ECO:0000256" key="7">
    <source>
        <dbReference type="SAM" id="Phobius"/>
    </source>
</evidence>
<feature type="transmembrane region" description="Helical" evidence="7">
    <location>
        <begin position="221"/>
        <end position="238"/>
    </location>
</feature>
<dbReference type="PRINTS" id="PR01036">
    <property type="entry name" value="TCRTETB"/>
</dbReference>
<evidence type="ECO:0000256" key="5">
    <source>
        <dbReference type="ARBA" id="ARBA00022989"/>
    </source>
</evidence>
<sequence length="449" mass="45563">MSDRSHWWPVVGCGLVIFMATLDTSIVAVALPRLERDFGVPTSATEWVVLGYLLPLIALTLPAGRWLDRTGPRSALLFAVTGFALASVAAGLAPGLEWLVAARLAQGAFAGLLFAVIPMVVVRSVPDGAAGRASALVMTLGPLGAVSGPPLGGLIVEFWGWPWIFYINVPVAVAVVAIAVATLPPDGLRAPGRDFAGETVLLGGAATALLVSLSFTASHGIGWLALAPAAVPFVLAWWRTAASRPVRALARTPAAGPIAAVLLNALAISLVEFLAPFYLQETLGLSALGTAGAIVAMPVAMVLAGPAGGYLGDRWGAARTAFLGLAIAGTGGLLLVFAGGGWHPADLSWRLALVGLGTGLFAGPNFATVMSGAPAGLHGSAGAAQSLARQLGFSLGPALATTVWALADYSLGGLRGAFALGAVATLAALPVLARDFPQRKVRATFLSGK</sequence>
<evidence type="ECO:0000259" key="8">
    <source>
        <dbReference type="PROSITE" id="PS50850"/>
    </source>
</evidence>
<proteinExistence type="predicted"/>
<dbReference type="PANTHER" id="PTHR42718">
    <property type="entry name" value="MAJOR FACILITATOR SUPERFAMILY MULTIDRUG TRANSPORTER MFSC"/>
    <property type="match status" value="1"/>
</dbReference>
<protein>
    <submittedName>
        <fullName evidence="9">MFS transporter</fullName>
    </submittedName>
</protein>
<comment type="caution">
    <text evidence="9">The sequence shown here is derived from an EMBL/GenBank/DDBJ whole genome shotgun (WGS) entry which is preliminary data.</text>
</comment>
<feature type="transmembrane region" description="Helical" evidence="7">
    <location>
        <begin position="413"/>
        <end position="433"/>
    </location>
</feature>